<evidence type="ECO:0000256" key="1">
    <source>
        <dbReference type="SAM" id="MobiDB-lite"/>
    </source>
</evidence>
<organism evidence="2 3">
    <name type="scientific">Oikopleura dioica</name>
    <name type="common">Tunicate</name>
    <dbReference type="NCBI Taxonomy" id="34765"/>
    <lineage>
        <taxon>Eukaryota</taxon>
        <taxon>Metazoa</taxon>
        <taxon>Chordata</taxon>
        <taxon>Tunicata</taxon>
        <taxon>Appendicularia</taxon>
        <taxon>Copelata</taxon>
        <taxon>Oikopleuridae</taxon>
        <taxon>Oikopleura</taxon>
    </lineage>
</organism>
<protein>
    <submittedName>
        <fullName evidence="2">Oidioi.mRNA.OKI2018_I69.chr1.g1464.t1.cds</fullName>
    </submittedName>
</protein>
<sequence>MERFLQAETPEIPRLDIRKSGKELKNKIRRSIDAVQRNLQRPQALDYDPNTAEGQQNNVEENEPGPMQGGEMDPGIGEEPIEFGEGLDALNGLPGNAINDQEAHEVDSLVNELGANLREEEREAIHKEALRLCALRQDHASQLYDDLLQQRVKVHIRTKGGRGFSLNGEGVDF</sequence>
<proteinExistence type="predicted"/>
<feature type="region of interest" description="Disordered" evidence="1">
    <location>
        <begin position="34"/>
        <end position="79"/>
    </location>
</feature>
<accession>A0ABN7SS89</accession>
<evidence type="ECO:0000313" key="3">
    <source>
        <dbReference type="Proteomes" id="UP001158576"/>
    </source>
</evidence>
<dbReference type="EMBL" id="OU015566">
    <property type="protein sequence ID" value="CAG5104701.1"/>
    <property type="molecule type" value="Genomic_DNA"/>
</dbReference>
<name>A0ABN7SS89_OIKDI</name>
<reference evidence="2 3" key="1">
    <citation type="submission" date="2021-04" db="EMBL/GenBank/DDBJ databases">
        <authorList>
            <person name="Bliznina A."/>
        </authorList>
    </citation>
    <scope>NUCLEOTIDE SEQUENCE [LARGE SCALE GENOMIC DNA]</scope>
</reference>
<dbReference type="Proteomes" id="UP001158576">
    <property type="component" value="Chromosome 1"/>
</dbReference>
<evidence type="ECO:0000313" key="2">
    <source>
        <dbReference type="EMBL" id="CAG5104701.1"/>
    </source>
</evidence>
<keyword evidence="3" id="KW-1185">Reference proteome</keyword>
<gene>
    <name evidence="2" type="ORF">OKIOD_LOCUS10229</name>
</gene>